<dbReference type="GO" id="GO:0007264">
    <property type="term" value="P:small GTPase-mediated signal transduction"/>
    <property type="evidence" value="ECO:0007669"/>
    <property type="project" value="InterPro"/>
</dbReference>
<accession>A0A835M879</accession>
<keyword evidence="3" id="KW-1185">Reference proteome</keyword>
<comment type="similarity">
    <text evidence="1">Belongs to the Rab GDI family.</text>
</comment>
<evidence type="ECO:0000256" key="1">
    <source>
        <dbReference type="ARBA" id="ARBA00005593"/>
    </source>
</evidence>
<name>A0A835M879_9MAGN</name>
<dbReference type="AlphaFoldDB" id="A0A835M879"/>
<sequence length="188" mass="20919">MDRNDYYGGESSSLNLVQLWKRFRGDNKPPEQLGSSKEYNVDMIPKLMVVLFTTKARALKGIIPRDLVDKLSTLRSQISLLAEDTGGSAYTQLNGALERYLPVVLGLTKKEANSLLLPNNPMDASKRTVSEDSKKDAIDLLIKAVGYLEFYFRDILICLPPDIKNKLPKDCQEGVLEALSIQALGESL</sequence>
<dbReference type="InterPro" id="IPR036188">
    <property type="entry name" value="FAD/NAD-bd_sf"/>
</dbReference>
<reference evidence="2 3" key="1">
    <citation type="submission" date="2020-10" db="EMBL/GenBank/DDBJ databases">
        <title>The Coptis chinensis genome and diversification of protoberbering-type alkaloids.</title>
        <authorList>
            <person name="Wang B."/>
            <person name="Shu S."/>
            <person name="Song C."/>
            <person name="Liu Y."/>
        </authorList>
    </citation>
    <scope>NUCLEOTIDE SEQUENCE [LARGE SCALE GENOMIC DNA]</scope>
    <source>
        <strain evidence="2">HL-2020</strain>
        <tissue evidence="2">Leaf</tissue>
    </source>
</reference>
<organism evidence="2 3">
    <name type="scientific">Coptis chinensis</name>
    <dbReference type="NCBI Taxonomy" id="261450"/>
    <lineage>
        <taxon>Eukaryota</taxon>
        <taxon>Viridiplantae</taxon>
        <taxon>Streptophyta</taxon>
        <taxon>Embryophyta</taxon>
        <taxon>Tracheophyta</taxon>
        <taxon>Spermatophyta</taxon>
        <taxon>Magnoliopsida</taxon>
        <taxon>Ranunculales</taxon>
        <taxon>Ranunculaceae</taxon>
        <taxon>Coptidoideae</taxon>
        <taxon>Coptis</taxon>
    </lineage>
</organism>
<dbReference type="Pfam" id="PF00996">
    <property type="entry name" value="GDI"/>
    <property type="match status" value="1"/>
</dbReference>
<dbReference type="OrthoDB" id="9446342at2759"/>
<dbReference type="PANTHER" id="PTHR23032:SF2">
    <property type="entry name" value="ENDOSOMAL TARGETING BRO1-LIKE DOMAIN-CONTAINING PROTEIN"/>
    <property type="match status" value="1"/>
</dbReference>
<dbReference type="InterPro" id="IPR038898">
    <property type="entry name" value="BROX"/>
</dbReference>
<evidence type="ECO:0000313" key="3">
    <source>
        <dbReference type="Proteomes" id="UP000631114"/>
    </source>
</evidence>
<dbReference type="GO" id="GO:0005092">
    <property type="term" value="F:GDP-dissociation inhibitor activity"/>
    <property type="evidence" value="ECO:0007669"/>
    <property type="project" value="InterPro"/>
</dbReference>
<gene>
    <name evidence="2" type="ORF">IFM89_035148</name>
</gene>
<dbReference type="EMBL" id="JADFTS010000002">
    <property type="protein sequence ID" value="KAF9622915.1"/>
    <property type="molecule type" value="Genomic_DNA"/>
</dbReference>
<proteinExistence type="inferred from homology"/>
<dbReference type="PANTHER" id="PTHR23032">
    <property type="entry name" value="BRO1 DOMAIN-CONTAINING PROTEIN BROX"/>
    <property type="match status" value="1"/>
</dbReference>
<dbReference type="Gene3D" id="3.50.50.60">
    <property type="entry name" value="FAD/NAD(P)-binding domain"/>
    <property type="match status" value="1"/>
</dbReference>
<protein>
    <submittedName>
        <fullName evidence="2">Uncharacterized protein</fullName>
    </submittedName>
</protein>
<evidence type="ECO:0000313" key="2">
    <source>
        <dbReference type="EMBL" id="KAF9622915.1"/>
    </source>
</evidence>
<dbReference type="InterPro" id="IPR018203">
    <property type="entry name" value="GDP_dissociation_inhibitor"/>
</dbReference>
<comment type="caution">
    <text evidence="2">The sequence shown here is derived from an EMBL/GenBank/DDBJ whole genome shotgun (WGS) entry which is preliminary data.</text>
</comment>
<dbReference type="Proteomes" id="UP000631114">
    <property type="component" value="Unassembled WGS sequence"/>
</dbReference>